<evidence type="ECO:0000256" key="4">
    <source>
        <dbReference type="ARBA" id="ARBA00023014"/>
    </source>
</evidence>
<dbReference type="InterPro" id="IPR017941">
    <property type="entry name" value="Rieske_2Fe-2S"/>
</dbReference>
<evidence type="ECO:0000256" key="6">
    <source>
        <dbReference type="ARBA" id="ARBA00034078"/>
    </source>
</evidence>
<keyword evidence="7" id="KW-1133">Transmembrane helix</keyword>
<keyword evidence="10" id="KW-1185">Reference proteome</keyword>
<evidence type="ECO:0000313" key="9">
    <source>
        <dbReference type="EMBL" id="AGF79123.1"/>
    </source>
</evidence>
<dbReference type="AlphaFoldDB" id="M1P6N9"/>
<dbReference type="EMBL" id="CP003985">
    <property type="protein sequence ID" value="AGF79123.1"/>
    <property type="molecule type" value="Genomic_DNA"/>
</dbReference>
<evidence type="ECO:0000256" key="1">
    <source>
        <dbReference type="ARBA" id="ARBA00022714"/>
    </source>
</evidence>
<dbReference type="GO" id="GO:0046872">
    <property type="term" value="F:metal ion binding"/>
    <property type="evidence" value="ECO:0007669"/>
    <property type="project" value="UniProtKB-KW"/>
</dbReference>
<keyword evidence="7" id="KW-0472">Membrane</keyword>
<dbReference type="PROSITE" id="PS51296">
    <property type="entry name" value="RIESKE"/>
    <property type="match status" value="1"/>
</dbReference>
<evidence type="ECO:0000256" key="7">
    <source>
        <dbReference type="SAM" id="Phobius"/>
    </source>
</evidence>
<dbReference type="InterPro" id="IPR005805">
    <property type="entry name" value="Rieske_Fe-S_prot_C"/>
</dbReference>
<feature type="transmembrane region" description="Helical" evidence="7">
    <location>
        <begin position="16"/>
        <end position="34"/>
    </location>
</feature>
<keyword evidence="3" id="KW-0408">Iron</keyword>
<gene>
    <name evidence="9" type="ordered locus">UWK_02587</name>
</gene>
<evidence type="ECO:0000256" key="3">
    <source>
        <dbReference type="ARBA" id="ARBA00023004"/>
    </source>
</evidence>
<dbReference type="Pfam" id="PF00355">
    <property type="entry name" value="Rieske"/>
    <property type="match status" value="1"/>
</dbReference>
<evidence type="ECO:0000256" key="5">
    <source>
        <dbReference type="ARBA" id="ARBA00023157"/>
    </source>
</evidence>
<dbReference type="eggNOG" id="COG0723">
    <property type="taxonomic scope" value="Bacteria"/>
</dbReference>
<organism evidence="9 10">
    <name type="scientific">Desulfocapsa sulfexigens (strain DSM 10523 / SB164P1)</name>
    <dbReference type="NCBI Taxonomy" id="1167006"/>
    <lineage>
        <taxon>Bacteria</taxon>
        <taxon>Pseudomonadati</taxon>
        <taxon>Thermodesulfobacteriota</taxon>
        <taxon>Desulfobulbia</taxon>
        <taxon>Desulfobulbales</taxon>
        <taxon>Desulfocapsaceae</taxon>
        <taxon>Desulfocapsa</taxon>
    </lineage>
</organism>
<evidence type="ECO:0000259" key="8">
    <source>
        <dbReference type="PROSITE" id="PS51296"/>
    </source>
</evidence>
<accession>M1P6N9</accession>
<proteinExistence type="predicted"/>
<dbReference type="GO" id="GO:0051537">
    <property type="term" value="F:2 iron, 2 sulfur cluster binding"/>
    <property type="evidence" value="ECO:0007669"/>
    <property type="project" value="UniProtKB-KW"/>
</dbReference>
<dbReference type="GO" id="GO:0016020">
    <property type="term" value="C:membrane"/>
    <property type="evidence" value="ECO:0007669"/>
    <property type="project" value="InterPro"/>
</dbReference>
<reference evidence="10" key="1">
    <citation type="journal article" date="2013" name="Stand. Genomic Sci.">
        <title>Complete genome sequence of Desulfocapsa sulfexigens, a marine deltaproteobacterium specialized in disproportionating inorganic sulfur compounds.</title>
        <authorList>
            <person name="Finster K.W."/>
            <person name="Kjeldsen K.U."/>
            <person name="Kube M."/>
            <person name="Reinhardt R."/>
            <person name="Mussmann M."/>
            <person name="Amann R."/>
            <person name="Schreiber L."/>
        </authorList>
    </citation>
    <scope>NUCLEOTIDE SEQUENCE [LARGE SCALE GENOMIC DNA]</scope>
    <source>
        <strain evidence="10">DSM 10523 / SB164P1</strain>
    </source>
</reference>
<keyword evidence="4" id="KW-0411">Iron-sulfur</keyword>
<dbReference type="InterPro" id="IPR036922">
    <property type="entry name" value="Rieske_2Fe-2S_sf"/>
</dbReference>
<dbReference type="Proteomes" id="UP000011721">
    <property type="component" value="Chromosome"/>
</dbReference>
<protein>
    <submittedName>
        <fullName evidence="9">Rieske Fe-S protein</fullName>
    </submittedName>
</protein>
<dbReference type="STRING" id="1167006.UWK_02587"/>
<comment type="cofactor">
    <cofactor evidence="6">
        <name>[2Fe-2S] cluster</name>
        <dbReference type="ChEBI" id="CHEBI:190135"/>
    </cofactor>
</comment>
<dbReference type="KEGG" id="dsf:UWK_02587"/>
<evidence type="ECO:0000256" key="2">
    <source>
        <dbReference type="ARBA" id="ARBA00022723"/>
    </source>
</evidence>
<sequence>MTCPAPQKHLTTKRRFLLLCASIAALYPIVRFIGYSIPRKPRIVEIASPLPAGGFHLGPDFVLFDTGTDAWALSRKCTHLGCTVNFHEKDNLLECPCHQSRFSKEGLVLHGPAKKPLPRYKVERLKDNGGYIVII</sequence>
<evidence type="ECO:0000313" key="10">
    <source>
        <dbReference type="Proteomes" id="UP000011721"/>
    </source>
</evidence>
<keyword evidence="7" id="KW-0812">Transmembrane</keyword>
<dbReference type="Gene3D" id="2.102.10.10">
    <property type="entry name" value="Rieske [2Fe-2S] iron-sulphur domain"/>
    <property type="match status" value="1"/>
</dbReference>
<dbReference type="SUPFAM" id="SSF50022">
    <property type="entry name" value="ISP domain"/>
    <property type="match status" value="1"/>
</dbReference>
<dbReference type="PRINTS" id="PR00162">
    <property type="entry name" value="RIESKE"/>
</dbReference>
<dbReference type="RefSeq" id="WP_015404809.1">
    <property type="nucleotide sequence ID" value="NC_020304.1"/>
</dbReference>
<dbReference type="InterPro" id="IPR014349">
    <property type="entry name" value="Rieske_Fe-S_prot"/>
</dbReference>
<keyword evidence="5" id="KW-1015">Disulfide bond</keyword>
<keyword evidence="2" id="KW-0479">Metal-binding</keyword>
<feature type="domain" description="Rieske" evidence="8">
    <location>
        <begin position="42"/>
        <end position="131"/>
    </location>
</feature>
<dbReference type="HOGENOM" id="CLU_055690_1_1_7"/>
<keyword evidence="1" id="KW-0001">2Fe-2S</keyword>
<name>M1P6N9_DESSD</name>
<dbReference type="PANTHER" id="PTHR10134">
    <property type="entry name" value="CYTOCHROME B-C1 COMPLEX SUBUNIT RIESKE, MITOCHONDRIAL"/>
    <property type="match status" value="1"/>
</dbReference>